<evidence type="ECO:0000313" key="1">
    <source>
        <dbReference type="EMBL" id="KXA92253.1"/>
    </source>
</evidence>
<organism evidence="1 2">
    <name type="scientific">candidate division MSBL1 archaeon SCGC-AAA259E22</name>
    <dbReference type="NCBI Taxonomy" id="1698265"/>
    <lineage>
        <taxon>Archaea</taxon>
        <taxon>Methanobacteriati</taxon>
        <taxon>Methanobacteriota</taxon>
        <taxon>candidate division MSBL1</taxon>
    </lineage>
</organism>
<gene>
    <name evidence="1" type="ORF">AKJ66_04455</name>
</gene>
<dbReference type="EMBL" id="LHXP01000081">
    <property type="protein sequence ID" value="KXA92253.1"/>
    <property type="molecule type" value="Genomic_DNA"/>
</dbReference>
<accession>A0A133UDH8</accession>
<reference evidence="1 2" key="1">
    <citation type="journal article" date="2016" name="Sci. Rep.">
        <title>Metabolic traits of an uncultured archaeal lineage -MSBL1- from brine pools of the Red Sea.</title>
        <authorList>
            <person name="Mwirichia R."/>
            <person name="Alam I."/>
            <person name="Rashid M."/>
            <person name="Vinu M."/>
            <person name="Ba-Alawi W."/>
            <person name="Anthony Kamau A."/>
            <person name="Kamanda Ngugi D."/>
            <person name="Goker M."/>
            <person name="Klenk H.P."/>
            <person name="Bajic V."/>
            <person name="Stingl U."/>
        </authorList>
    </citation>
    <scope>NUCLEOTIDE SEQUENCE [LARGE SCALE GENOMIC DNA]</scope>
    <source>
        <strain evidence="1">SCGC-AAA259E22</strain>
    </source>
</reference>
<evidence type="ECO:0000313" key="2">
    <source>
        <dbReference type="Proteomes" id="UP000070657"/>
    </source>
</evidence>
<dbReference type="PATRIC" id="fig|1698265.3.peg.1077"/>
<protein>
    <submittedName>
        <fullName evidence="1">Uncharacterized protein</fullName>
    </submittedName>
</protein>
<comment type="caution">
    <text evidence="1">The sequence shown here is derived from an EMBL/GenBank/DDBJ whole genome shotgun (WGS) entry which is preliminary data.</text>
</comment>
<sequence>MSEEEVSEIFRCEDVPKEAIIAKINRTIEKLESGKTVKVPNVHHRNAEFNGARWTMPKKYVKWSKNGDCGRRLLKLLKALRNPDCKSGVSSLIFSP</sequence>
<keyword evidence="2" id="KW-1185">Reference proteome</keyword>
<dbReference type="Proteomes" id="UP000070657">
    <property type="component" value="Unassembled WGS sequence"/>
</dbReference>
<dbReference type="AlphaFoldDB" id="A0A133UDH8"/>
<proteinExistence type="predicted"/>
<name>A0A133UDH8_9EURY</name>